<keyword evidence="2" id="KW-1185">Reference proteome</keyword>
<sequence>MNTSRRHIKKQEADKEKTSSLEYCDRNEYPIHVISSMLLVQSNVDSISTKYDIKNLELESEAEDVKVVTLVKENKAYAGDNDDDELIKLEKMKNVHVYDLRWEHAVDFPSIASDFVAIHGMSQFCYMNPEIQPHAPEVPEQMDFFLKLKADTINLVYGRSSPG</sequence>
<gene>
    <name evidence="1" type="ORF">CPB84DRAFT_1823119</name>
</gene>
<organism evidence="1 2">
    <name type="scientific">Gymnopilus junonius</name>
    <name type="common">Spectacular rustgill mushroom</name>
    <name type="synonym">Gymnopilus spectabilis subsp. junonius</name>
    <dbReference type="NCBI Taxonomy" id="109634"/>
    <lineage>
        <taxon>Eukaryota</taxon>
        <taxon>Fungi</taxon>
        <taxon>Dikarya</taxon>
        <taxon>Basidiomycota</taxon>
        <taxon>Agaricomycotina</taxon>
        <taxon>Agaricomycetes</taxon>
        <taxon>Agaricomycetidae</taxon>
        <taxon>Agaricales</taxon>
        <taxon>Agaricineae</taxon>
        <taxon>Hymenogastraceae</taxon>
        <taxon>Gymnopilus</taxon>
    </lineage>
</organism>
<protein>
    <submittedName>
        <fullName evidence="1">Uncharacterized protein</fullName>
    </submittedName>
</protein>
<reference evidence="1" key="1">
    <citation type="submission" date="2020-11" db="EMBL/GenBank/DDBJ databases">
        <authorList>
            <consortium name="DOE Joint Genome Institute"/>
            <person name="Ahrendt S."/>
            <person name="Riley R."/>
            <person name="Andreopoulos W."/>
            <person name="LaButti K."/>
            <person name="Pangilinan J."/>
            <person name="Ruiz-duenas F.J."/>
            <person name="Barrasa J.M."/>
            <person name="Sanchez-Garcia M."/>
            <person name="Camarero S."/>
            <person name="Miyauchi S."/>
            <person name="Serrano A."/>
            <person name="Linde D."/>
            <person name="Babiker R."/>
            <person name="Drula E."/>
            <person name="Ayuso-Fernandez I."/>
            <person name="Pacheco R."/>
            <person name="Padilla G."/>
            <person name="Ferreira P."/>
            <person name="Barriuso J."/>
            <person name="Kellner H."/>
            <person name="Castanera R."/>
            <person name="Alfaro M."/>
            <person name="Ramirez L."/>
            <person name="Pisabarro A.G."/>
            <person name="Kuo A."/>
            <person name="Tritt A."/>
            <person name="Lipzen A."/>
            <person name="He G."/>
            <person name="Yan M."/>
            <person name="Ng V."/>
            <person name="Cullen D."/>
            <person name="Martin F."/>
            <person name="Rosso M.-N."/>
            <person name="Henrissat B."/>
            <person name="Hibbett D."/>
            <person name="Martinez A.T."/>
            <person name="Grigoriev I.V."/>
        </authorList>
    </citation>
    <scope>NUCLEOTIDE SEQUENCE</scope>
    <source>
        <strain evidence="1">AH 44721</strain>
    </source>
</reference>
<name>A0A9P5TPN8_GYMJU</name>
<comment type="caution">
    <text evidence="1">The sequence shown here is derived from an EMBL/GenBank/DDBJ whole genome shotgun (WGS) entry which is preliminary data.</text>
</comment>
<dbReference type="Proteomes" id="UP000724874">
    <property type="component" value="Unassembled WGS sequence"/>
</dbReference>
<evidence type="ECO:0000313" key="1">
    <source>
        <dbReference type="EMBL" id="KAF8905776.1"/>
    </source>
</evidence>
<dbReference type="EMBL" id="JADNYJ010000021">
    <property type="protein sequence ID" value="KAF8905776.1"/>
    <property type="molecule type" value="Genomic_DNA"/>
</dbReference>
<accession>A0A9P5TPN8</accession>
<dbReference type="AlphaFoldDB" id="A0A9P5TPN8"/>
<evidence type="ECO:0000313" key="2">
    <source>
        <dbReference type="Proteomes" id="UP000724874"/>
    </source>
</evidence>
<proteinExistence type="predicted"/>